<reference evidence="2 3" key="1">
    <citation type="submission" date="2015-11" db="EMBL/GenBank/DDBJ databases">
        <title>Genomic analysis of 38 Legionella species identifies large and diverse effector repertoires.</title>
        <authorList>
            <person name="Burstein D."/>
            <person name="Amaro F."/>
            <person name="Zusman T."/>
            <person name="Lifshitz Z."/>
            <person name="Cohen O."/>
            <person name="Gilbert J.A."/>
            <person name="Pupko T."/>
            <person name="Shuman H.A."/>
            <person name="Segal G."/>
        </authorList>
    </citation>
    <scope>NUCLEOTIDE SEQUENCE [LARGE SCALE GENOMIC DNA]</scope>
    <source>
        <strain evidence="2 3">Oak Ridge-10</strain>
    </source>
</reference>
<keyword evidence="2" id="KW-0689">Ribosomal protein</keyword>
<dbReference type="RefSeq" id="WP_051398890.1">
    <property type="nucleotide sequence ID" value="NZ_LCUA01000028.1"/>
</dbReference>
<dbReference type="InterPro" id="IPR051531">
    <property type="entry name" value="N-acetyltransferase"/>
</dbReference>
<accession>A0A0W0WYJ2</accession>
<keyword evidence="2" id="KW-0687">Ribonucleoprotein</keyword>
<protein>
    <submittedName>
        <fullName evidence="2">Multifunctional nucleotidyltransferase/glutamate rich protein GrpB/ribosomal protein alanine acetyltransferase</fullName>
    </submittedName>
</protein>
<dbReference type="GO" id="GO:0005840">
    <property type="term" value="C:ribosome"/>
    <property type="evidence" value="ECO:0007669"/>
    <property type="project" value="UniProtKB-KW"/>
</dbReference>
<evidence type="ECO:0000313" key="2">
    <source>
        <dbReference type="EMBL" id="KTD37316.1"/>
    </source>
</evidence>
<dbReference type="InterPro" id="IPR016181">
    <property type="entry name" value="Acyl_CoA_acyltransferase"/>
</dbReference>
<dbReference type="InterPro" id="IPR000182">
    <property type="entry name" value="GNAT_dom"/>
</dbReference>
<dbReference type="Pfam" id="PF13302">
    <property type="entry name" value="Acetyltransf_3"/>
    <property type="match status" value="1"/>
</dbReference>
<dbReference type="Gene3D" id="3.40.630.30">
    <property type="match status" value="1"/>
</dbReference>
<name>A0A0W0WYJ2_9GAMM</name>
<gene>
    <name evidence="2" type="ORF">Loak_2452</name>
</gene>
<evidence type="ECO:0000313" key="3">
    <source>
        <dbReference type="Proteomes" id="UP000054858"/>
    </source>
</evidence>
<sequence length="118" mass="13909">MTDFLITKRLTISYTEQSHFDDILRLRADPQVQRYTTQKQQSRKDMERFMEMILLYQDKHGHGMASVFLSDSGEFIGQAGIFHIGHYDLQPEIEIGYRFHKKYWDKGYATEVVTALAK</sequence>
<dbReference type="EMBL" id="LNYP01000031">
    <property type="protein sequence ID" value="KTD37316.1"/>
    <property type="molecule type" value="Genomic_DNA"/>
</dbReference>
<dbReference type="GO" id="GO:0016747">
    <property type="term" value="F:acyltransferase activity, transferring groups other than amino-acyl groups"/>
    <property type="evidence" value="ECO:0007669"/>
    <property type="project" value="InterPro"/>
</dbReference>
<dbReference type="PATRIC" id="fig|29423.5.peg.2576"/>
<dbReference type="AlphaFoldDB" id="A0A0W0WYJ2"/>
<dbReference type="Proteomes" id="UP000054858">
    <property type="component" value="Unassembled WGS sequence"/>
</dbReference>
<keyword evidence="2" id="KW-0808">Transferase</keyword>
<organism evidence="2 3">
    <name type="scientific">Legionella oakridgensis</name>
    <dbReference type="NCBI Taxonomy" id="29423"/>
    <lineage>
        <taxon>Bacteria</taxon>
        <taxon>Pseudomonadati</taxon>
        <taxon>Pseudomonadota</taxon>
        <taxon>Gammaproteobacteria</taxon>
        <taxon>Legionellales</taxon>
        <taxon>Legionellaceae</taxon>
        <taxon>Legionella</taxon>
    </lineage>
</organism>
<dbReference type="PANTHER" id="PTHR43792">
    <property type="entry name" value="GNAT FAMILY, PUTATIVE (AFU_ORTHOLOGUE AFUA_3G00765)-RELATED-RELATED"/>
    <property type="match status" value="1"/>
</dbReference>
<dbReference type="PANTHER" id="PTHR43792:SF1">
    <property type="entry name" value="N-ACETYLTRANSFERASE DOMAIN-CONTAINING PROTEIN"/>
    <property type="match status" value="1"/>
</dbReference>
<comment type="caution">
    <text evidence="2">The sequence shown here is derived from an EMBL/GenBank/DDBJ whole genome shotgun (WGS) entry which is preliminary data.</text>
</comment>
<evidence type="ECO:0000259" key="1">
    <source>
        <dbReference type="Pfam" id="PF13302"/>
    </source>
</evidence>
<feature type="domain" description="N-acetyltransferase" evidence="1">
    <location>
        <begin position="9"/>
        <end position="117"/>
    </location>
</feature>
<proteinExistence type="predicted"/>
<dbReference type="SUPFAM" id="SSF55729">
    <property type="entry name" value="Acyl-CoA N-acyltransferases (Nat)"/>
    <property type="match status" value="1"/>
</dbReference>